<dbReference type="Pfam" id="PF12679">
    <property type="entry name" value="ABC2_membrane_2"/>
    <property type="match status" value="1"/>
</dbReference>
<dbReference type="AlphaFoldDB" id="A0A832T8P3"/>
<dbReference type="OMA" id="HIRSWRF"/>
<accession>A0A832T8P3</accession>
<sequence>MGAELNIASKELYTAVKTKRFIILLSTYLVFLFLTVYFSREFSSQDVGYISSMSIFGASGTVYRTPISSIFINNAMLWAFFGSLLGVLLGADAINRELSKGTIKVLLGHPVYRDQVINGKFLGNALALGIVIFVGFIFTIALALIFGIPMKGFSMVRLLVLSLVVLLYTLVFLSLGVMISSIIRSPETAMIVGIGISLFFIMVYPMIASYLAGHMVGPMPECRATVVQRTITVGTETVIARETTTEHCEEIYMEWYEEKQKWEKRINLLNPTMHFAQLMIYTFAGDEETRDYLPLGESLSYGINNLAILIVELLFPFSIAYARFMTKDLN</sequence>
<dbReference type="GO" id="GO:0005886">
    <property type="term" value="C:plasma membrane"/>
    <property type="evidence" value="ECO:0007669"/>
    <property type="project" value="UniProtKB-SubCell"/>
</dbReference>
<feature type="transmembrane region" description="Helical" evidence="1">
    <location>
        <begin position="303"/>
        <end position="324"/>
    </location>
</feature>
<name>A0A832T8P3_PYRHR</name>
<dbReference type="Proteomes" id="UP000617544">
    <property type="component" value="Unassembled WGS sequence"/>
</dbReference>
<keyword evidence="1" id="KW-0472">Membrane</keyword>
<feature type="transmembrane region" description="Helical" evidence="1">
    <location>
        <begin position="189"/>
        <end position="213"/>
    </location>
</feature>
<dbReference type="PANTHER" id="PTHR43471:SF13">
    <property type="entry name" value="ABC-2 TYPE TRANSPORT SYSTEM PERMEASE PROTEIN"/>
    <property type="match status" value="1"/>
</dbReference>
<comment type="caution">
    <text evidence="2">The sequence shown here is derived from an EMBL/GenBank/DDBJ whole genome shotgun (WGS) entry which is preliminary data.</text>
</comment>
<evidence type="ECO:0000313" key="3">
    <source>
        <dbReference type="Proteomes" id="UP000617544"/>
    </source>
</evidence>
<reference evidence="2" key="1">
    <citation type="journal article" date="2020" name="bioRxiv">
        <title>A rank-normalized archaeal taxonomy based on genome phylogeny resolves widespread incomplete and uneven classifications.</title>
        <authorList>
            <person name="Rinke C."/>
            <person name="Chuvochina M."/>
            <person name="Mussig A.J."/>
            <person name="Chaumeil P.-A."/>
            <person name="Waite D.W."/>
            <person name="Whitman W.B."/>
            <person name="Parks D.H."/>
            <person name="Hugenholtz P."/>
        </authorList>
    </citation>
    <scope>NUCLEOTIDE SEQUENCE</scope>
    <source>
        <strain evidence="2">UBA8834</strain>
    </source>
</reference>
<dbReference type="EMBL" id="DUJN01000002">
    <property type="protein sequence ID" value="HII60373.1"/>
    <property type="molecule type" value="Genomic_DNA"/>
</dbReference>
<evidence type="ECO:0000313" key="2">
    <source>
        <dbReference type="EMBL" id="HII60373.1"/>
    </source>
</evidence>
<feature type="transmembrane region" description="Helical" evidence="1">
    <location>
        <begin position="75"/>
        <end position="94"/>
    </location>
</feature>
<keyword evidence="1" id="KW-0812">Transmembrane</keyword>
<feature type="transmembrane region" description="Helical" evidence="1">
    <location>
        <begin position="121"/>
        <end position="146"/>
    </location>
</feature>
<feature type="transmembrane region" description="Helical" evidence="1">
    <location>
        <begin position="21"/>
        <end position="40"/>
    </location>
</feature>
<organism evidence="2 3">
    <name type="scientific">Pyrococcus horikoshii</name>
    <dbReference type="NCBI Taxonomy" id="53953"/>
    <lineage>
        <taxon>Archaea</taxon>
        <taxon>Methanobacteriati</taxon>
        <taxon>Methanobacteriota</taxon>
        <taxon>Thermococci</taxon>
        <taxon>Thermococcales</taxon>
        <taxon>Thermococcaceae</taxon>
        <taxon>Pyrococcus</taxon>
    </lineage>
</organism>
<dbReference type="PANTHER" id="PTHR43471">
    <property type="entry name" value="ABC TRANSPORTER PERMEASE"/>
    <property type="match status" value="1"/>
</dbReference>
<keyword evidence="1" id="KW-1133">Transmembrane helix</keyword>
<gene>
    <name evidence="2" type="ORF">HA331_01175</name>
</gene>
<evidence type="ECO:0000256" key="1">
    <source>
        <dbReference type="SAM" id="Phobius"/>
    </source>
</evidence>
<feature type="transmembrane region" description="Helical" evidence="1">
    <location>
        <begin position="158"/>
        <end position="183"/>
    </location>
</feature>
<dbReference type="GeneID" id="1443696"/>
<dbReference type="RefSeq" id="WP_010885458.1">
    <property type="nucleotide sequence ID" value="NZ_DUJN01000002.1"/>
</dbReference>
<protein>
    <submittedName>
        <fullName evidence="2">ABC transporter permease</fullName>
    </submittedName>
</protein>
<dbReference type="GO" id="GO:0140359">
    <property type="term" value="F:ABC-type transporter activity"/>
    <property type="evidence" value="ECO:0007669"/>
    <property type="project" value="InterPro"/>
</dbReference>
<proteinExistence type="predicted"/>